<protein>
    <submittedName>
        <fullName evidence="1">Uncharacterized protein</fullName>
    </submittedName>
</protein>
<dbReference type="Proteomes" id="UP000176228">
    <property type="component" value="Unassembled WGS sequence"/>
</dbReference>
<comment type="caution">
    <text evidence="1">The sequence shown here is derived from an EMBL/GenBank/DDBJ whole genome shotgun (WGS) entry which is preliminary data.</text>
</comment>
<evidence type="ECO:0000313" key="2">
    <source>
        <dbReference type="Proteomes" id="UP000176228"/>
    </source>
</evidence>
<name>A0A1F6BEW6_9BACT</name>
<evidence type="ECO:0000313" key="1">
    <source>
        <dbReference type="EMBL" id="OGG35353.1"/>
    </source>
</evidence>
<reference evidence="1 2" key="1">
    <citation type="journal article" date="2016" name="Nat. Commun.">
        <title>Thousands of microbial genomes shed light on interconnected biogeochemical processes in an aquifer system.</title>
        <authorList>
            <person name="Anantharaman K."/>
            <person name="Brown C.T."/>
            <person name="Hug L.A."/>
            <person name="Sharon I."/>
            <person name="Castelle C.J."/>
            <person name="Probst A.J."/>
            <person name="Thomas B.C."/>
            <person name="Singh A."/>
            <person name="Wilkins M.J."/>
            <person name="Karaoz U."/>
            <person name="Brodie E.L."/>
            <person name="Williams K.H."/>
            <person name="Hubbard S.S."/>
            <person name="Banfield J.F."/>
        </authorList>
    </citation>
    <scope>NUCLEOTIDE SEQUENCE [LARGE SCALE GENOMIC DNA]</scope>
</reference>
<organism evidence="1 2">
    <name type="scientific">Candidatus Gottesmanbacteria bacterium RIFCSPLOWO2_01_FULL_42_22</name>
    <dbReference type="NCBI Taxonomy" id="1798391"/>
    <lineage>
        <taxon>Bacteria</taxon>
        <taxon>Candidatus Gottesmaniibacteriota</taxon>
    </lineage>
</organism>
<dbReference type="AlphaFoldDB" id="A0A1F6BEW6"/>
<accession>A0A1F6BEW6</accession>
<proteinExistence type="predicted"/>
<sequence length="95" mass="11504">MNRQTIKLQEINSQDFKGELSININNNGDLSWERWDRGEIIKKLYDDYDEEYFLTVKRQDKDMLLLQLIKDRFSETAVFKAYLDERKIPYSEYIG</sequence>
<gene>
    <name evidence="1" type="ORF">A2968_04560</name>
</gene>
<dbReference type="EMBL" id="MFJU01000027">
    <property type="protein sequence ID" value="OGG35353.1"/>
    <property type="molecule type" value="Genomic_DNA"/>
</dbReference>